<protein>
    <submittedName>
        <fullName evidence="1">Uncharacterized protein</fullName>
    </submittedName>
</protein>
<reference evidence="1 2" key="1">
    <citation type="submission" date="2017-05" db="EMBL/GenBank/DDBJ databases">
        <authorList>
            <person name="Varghese N."/>
            <person name="Submissions S."/>
        </authorList>
    </citation>
    <scope>NUCLEOTIDE SEQUENCE [LARGE SCALE GENOMIC DNA]</scope>
    <source>
        <strain evidence="1 2">DSM 21342</strain>
    </source>
</reference>
<dbReference type="Proteomes" id="UP000315971">
    <property type="component" value="Unassembled WGS sequence"/>
</dbReference>
<dbReference type="AlphaFoldDB" id="A0A521DDL7"/>
<keyword evidence="2" id="KW-1185">Reference proteome</keyword>
<evidence type="ECO:0000313" key="2">
    <source>
        <dbReference type="Proteomes" id="UP000315971"/>
    </source>
</evidence>
<dbReference type="EMBL" id="FXSZ01000006">
    <property type="protein sequence ID" value="SMO69743.1"/>
    <property type="molecule type" value="Genomic_DNA"/>
</dbReference>
<name>A0A521DDL7_9SPHI</name>
<sequence length="294" mass="33937">MQGIYSLNLITPHSFLTEVIKWLNEQSLETFFNVQVTNDFVLFPDHHLVLHLNSIPSVSMKNGGELLAITEQFQLQNIRCIHLWEDIWMENTELIKSRVMAMLGQSKRIHGRQTKVVKLDKPVLTTFLNQNHLQGSPTAKYKYGLVHKGSLVAAASFSAGRPMLREGQTYQSFELVRFANLHSHTVVGGLSKLLQHFIKEQKPDDIMTYADRDWSMGEGYQKLGFTHIGNTAPLPFWIHPKERLRYYSTRLPDHLSNEFKNQDAFKTIDSFMEAKGYVRIFNSGNLKYLLLINR</sequence>
<organism evidence="1 2">
    <name type="scientific">Solitalea koreensis</name>
    <dbReference type="NCBI Taxonomy" id="543615"/>
    <lineage>
        <taxon>Bacteria</taxon>
        <taxon>Pseudomonadati</taxon>
        <taxon>Bacteroidota</taxon>
        <taxon>Sphingobacteriia</taxon>
        <taxon>Sphingobacteriales</taxon>
        <taxon>Sphingobacteriaceae</taxon>
        <taxon>Solitalea</taxon>
    </lineage>
</organism>
<evidence type="ECO:0000313" key="1">
    <source>
        <dbReference type="EMBL" id="SMO69743.1"/>
    </source>
</evidence>
<proteinExistence type="predicted"/>
<accession>A0A521DDL7</accession>
<gene>
    <name evidence="1" type="ORF">SAMN06265350_106215</name>
</gene>